<evidence type="ECO:0000256" key="2">
    <source>
        <dbReference type="ARBA" id="ARBA00023274"/>
    </source>
</evidence>
<dbReference type="SMART" id="SM00739">
    <property type="entry name" value="KOW"/>
    <property type="match status" value="1"/>
</dbReference>
<keyword evidence="1" id="KW-0689">Ribosomal protein</keyword>
<dbReference type="OrthoDB" id="5244at2"/>
<protein>
    <recommendedName>
        <fullName evidence="3">KOW domain-containing protein</fullName>
    </recommendedName>
</protein>
<sequence>MNSGNIPQLGQLVRIIRGRDSGKYAVVIGVEDQRFVWIADGDKRKFDQPKKKNLIHLELLEAISSEVVDSLNESGRVTNGKLRYALNKYVDLMKSEALEKGE</sequence>
<dbReference type="SUPFAM" id="SSF50104">
    <property type="entry name" value="Translation proteins SH3-like domain"/>
    <property type="match status" value="1"/>
</dbReference>
<dbReference type="Proteomes" id="UP000215509">
    <property type="component" value="Unassembled WGS sequence"/>
</dbReference>
<dbReference type="InterPro" id="IPR041985">
    <property type="entry name" value="Ribosomal_eL14_KOW"/>
</dbReference>
<keyword evidence="2" id="KW-0687">Ribonucleoprotein</keyword>
<dbReference type="InterPro" id="IPR005824">
    <property type="entry name" value="KOW"/>
</dbReference>
<organism evidence="4 5">
    <name type="scientific">Paenibacillus rigui</name>
    <dbReference type="NCBI Taxonomy" id="554312"/>
    <lineage>
        <taxon>Bacteria</taxon>
        <taxon>Bacillati</taxon>
        <taxon>Bacillota</taxon>
        <taxon>Bacilli</taxon>
        <taxon>Bacillales</taxon>
        <taxon>Paenibacillaceae</taxon>
        <taxon>Paenibacillus</taxon>
    </lineage>
</organism>
<feature type="domain" description="KOW" evidence="3">
    <location>
        <begin position="6"/>
        <end position="33"/>
    </location>
</feature>
<evidence type="ECO:0000256" key="1">
    <source>
        <dbReference type="ARBA" id="ARBA00022980"/>
    </source>
</evidence>
<accession>A0A229UI86</accession>
<proteinExistence type="predicted"/>
<dbReference type="EMBL" id="NMQW01000051">
    <property type="protein sequence ID" value="OXM83106.1"/>
    <property type="molecule type" value="Genomic_DNA"/>
</dbReference>
<dbReference type="CDD" id="cd06088">
    <property type="entry name" value="KOW_RPL14"/>
    <property type="match status" value="1"/>
</dbReference>
<name>A0A229UI86_9BACL</name>
<keyword evidence="5" id="KW-1185">Reference proteome</keyword>
<dbReference type="Pfam" id="PF00467">
    <property type="entry name" value="KOW"/>
    <property type="match status" value="1"/>
</dbReference>
<gene>
    <name evidence="4" type="ORF">CF651_27315</name>
</gene>
<evidence type="ECO:0000259" key="3">
    <source>
        <dbReference type="SMART" id="SM00739"/>
    </source>
</evidence>
<dbReference type="GO" id="GO:0005840">
    <property type="term" value="C:ribosome"/>
    <property type="evidence" value="ECO:0007669"/>
    <property type="project" value="UniProtKB-KW"/>
</dbReference>
<dbReference type="GO" id="GO:1990904">
    <property type="term" value="C:ribonucleoprotein complex"/>
    <property type="evidence" value="ECO:0007669"/>
    <property type="project" value="UniProtKB-KW"/>
</dbReference>
<reference evidence="4 5" key="1">
    <citation type="submission" date="2017-07" db="EMBL/GenBank/DDBJ databases">
        <title>Genome sequencing and assembly of Paenibacillus rigui.</title>
        <authorList>
            <person name="Mayilraj S."/>
        </authorList>
    </citation>
    <scope>NUCLEOTIDE SEQUENCE [LARGE SCALE GENOMIC DNA]</scope>
    <source>
        <strain evidence="4 5">JCM 16352</strain>
    </source>
</reference>
<dbReference type="AlphaFoldDB" id="A0A229UI86"/>
<evidence type="ECO:0000313" key="5">
    <source>
        <dbReference type="Proteomes" id="UP000215509"/>
    </source>
</evidence>
<dbReference type="Gene3D" id="2.30.30.30">
    <property type="match status" value="1"/>
</dbReference>
<dbReference type="InterPro" id="IPR008991">
    <property type="entry name" value="Translation_prot_SH3-like_sf"/>
</dbReference>
<dbReference type="InterPro" id="IPR014722">
    <property type="entry name" value="Rib_uL2_dom2"/>
</dbReference>
<evidence type="ECO:0000313" key="4">
    <source>
        <dbReference type="EMBL" id="OXM83106.1"/>
    </source>
</evidence>
<comment type="caution">
    <text evidence="4">The sequence shown here is derived from an EMBL/GenBank/DDBJ whole genome shotgun (WGS) entry which is preliminary data.</text>
</comment>